<feature type="compositionally biased region" description="Basic and acidic residues" evidence="1">
    <location>
        <begin position="88"/>
        <end position="98"/>
    </location>
</feature>
<dbReference type="Proteomes" id="UP000532373">
    <property type="component" value="Unassembled WGS sequence"/>
</dbReference>
<name>A0A8E2BEW6_9HYPH</name>
<dbReference type="AlphaFoldDB" id="A0A8E2BEW6"/>
<protein>
    <submittedName>
        <fullName evidence="2">Uncharacterized protein YdaU (DUF1376 family)</fullName>
    </submittedName>
</protein>
<organism evidence="2 3">
    <name type="scientific">Aminobacter carboxidus</name>
    <dbReference type="NCBI Taxonomy" id="376165"/>
    <lineage>
        <taxon>Bacteria</taxon>
        <taxon>Pseudomonadati</taxon>
        <taxon>Pseudomonadota</taxon>
        <taxon>Alphaproteobacteria</taxon>
        <taxon>Hyphomicrobiales</taxon>
        <taxon>Phyllobacteriaceae</taxon>
        <taxon>Aminobacter</taxon>
    </lineage>
</organism>
<feature type="region of interest" description="Disordered" evidence="1">
    <location>
        <begin position="88"/>
        <end position="142"/>
    </location>
</feature>
<feature type="compositionally biased region" description="Low complexity" evidence="1">
    <location>
        <begin position="120"/>
        <end position="131"/>
    </location>
</feature>
<dbReference type="InterPro" id="IPR010781">
    <property type="entry name" value="DUF1376"/>
</dbReference>
<dbReference type="EMBL" id="JACHGI010000017">
    <property type="protein sequence ID" value="MBB6469508.1"/>
    <property type="molecule type" value="Genomic_DNA"/>
</dbReference>
<accession>A0A8E2BEW6</accession>
<evidence type="ECO:0000313" key="2">
    <source>
        <dbReference type="EMBL" id="MBB6469508.1"/>
    </source>
</evidence>
<dbReference type="RefSeq" id="WP_184772970.1">
    <property type="nucleotide sequence ID" value="NZ_JACHGI010000017.1"/>
</dbReference>
<dbReference type="Pfam" id="PF07120">
    <property type="entry name" value="DUF1376"/>
    <property type="match status" value="1"/>
</dbReference>
<feature type="region of interest" description="Disordered" evidence="1">
    <location>
        <begin position="238"/>
        <end position="267"/>
    </location>
</feature>
<comment type="caution">
    <text evidence="2">The sequence shown here is derived from an EMBL/GenBank/DDBJ whole genome shotgun (WGS) entry which is preliminary data.</text>
</comment>
<sequence length="267" mass="29631">MSEMPWVRFFASDWLAGTRGMSAVETGIYITLVASMYERGAPVPEDHARLARLCGASNATFKATLQTLVAEGKISRVTSGLWNRRVEKEGAWRQEKSAAGKQAASARWQKSQHDQSPVTAAAMQPACAGPASQKPEARAEKQQAEACLKKRGRRLPEDFCPDVADACKAGLSPDQAAREAEKFRDYWISQPGHRGLKLDWPATWRNWCRHAAERRPRAPPSRKRNFVDVAMDRLGASHGPESLFGNHRNVEFLPPDIGQSRPDDADL</sequence>
<proteinExistence type="predicted"/>
<reference evidence="2 3" key="1">
    <citation type="submission" date="2020-08" db="EMBL/GenBank/DDBJ databases">
        <title>Genomic Encyclopedia of Type Strains, Phase IV (KMG-IV): sequencing the most valuable type-strain genomes for metagenomic binning, comparative biology and taxonomic classification.</title>
        <authorList>
            <person name="Goeker M."/>
        </authorList>
    </citation>
    <scope>NUCLEOTIDE SEQUENCE [LARGE SCALE GENOMIC DNA]</scope>
    <source>
        <strain evidence="2 3">DSM 17454</strain>
    </source>
</reference>
<gene>
    <name evidence="2" type="ORF">HNQ96_005398</name>
</gene>
<evidence type="ECO:0000313" key="3">
    <source>
        <dbReference type="Proteomes" id="UP000532373"/>
    </source>
</evidence>
<evidence type="ECO:0000256" key="1">
    <source>
        <dbReference type="SAM" id="MobiDB-lite"/>
    </source>
</evidence>